<keyword evidence="2" id="KW-0812">Transmembrane</keyword>
<accession>A0A9D4TP45</accession>
<feature type="transmembrane region" description="Helical" evidence="2">
    <location>
        <begin position="384"/>
        <end position="405"/>
    </location>
</feature>
<dbReference type="OrthoDB" id="4518at2759"/>
<keyword evidence="2" id="KW-1133">Transmembrane helix</keyword>
<dbReference type="PANTHER" id="PTHR47380">
    <property type="entry name" value="OS02G0533000 PROTEIN"/>
    <property type="match status" value="1"/>
</dbReference>
<evidence type="ECO:0000256" key="1">
    <source>
        <dbReference type="SAM" id="MobiDB-lite"/>
    </source>
</evidence>
<sequence length="552" mass="59713">MQAMAQGGGWRAACSRTTPRFSSSPAQLASRPSSPSLFPARRTLLRAARPLGSRTTAAAAARGPVELLLDNVAGKSELLSPKLDPELRRRTVQAIKQRGGRVTIGDVASTAGLKLDQAEDAVRALASDSQATLQVSDAGDIVYVFSPGFQETITSKSLLLRVEPVVDGVKVGAEYVARVAFGTALIASVVIVFAAITVLANSGRDDNRRSNSGGGGVVFGGGGGRSMFSDMLWYWDPFYFRHRQQRVVQQQRQGGMNFLEAIFSWVFGDGDPNADFDAKRWQSIGRYIAGRGGTVVAEELAPFLDLKPGELASDRNRVTVDESYMVPVLARFNGTPGVDAQGNIVYTFPDLQTTATASRAAAVPADMALEQPLKLTAASQGQKLGAVALGAVNLLGVGALSLMLVDPINQMALARNGLLGVVSLMPFLQAYAAAFFAVPLFRWLRIKAQNAAIEARNQARKAARALLQQPDPVLQQKLAGAARGARRNVIRERDAVYRSDRGLEKQPTDIEADNFDARLEQRTRERQQTPPSRASPQWWRDQQAQRQRDRTG</sequence>
<protein>
    <recommendedName>
        <fullName evidence="5">Iron-sulfur cluster biosynthesis family</fullName>
    </recommendedName>
</protein>
<feature type="compositionally biased region" description="Gly residues" evidence="1">
    <location>
        <begin position="1"/>
        <end position="10"/>
    </location>
</feature>
<dbReference type="GO" id="GO:0009941">
    <property type="term" value="C:chloroplast envelope"/>
    <property type="evidence" value="ECO:0007669"/>
    <property type="project" value="TreeGrafter"/>
</dbReference>
<feature type="compositionally biased region" description="Polar residues" evidence="1">
    <location>
        <begin position="15"/>
        <end position="36"/>
    </location>
</feature>
<evidence type="ECO:0000313" key="3">
    <source>
        <dbReference type="EMBL" id="KAI3430860.1"/>
    </source>
</evidence>
<evidence type="ECO:0008006" key="5">
    <source>
        <dbReference type="Google" id="ProtNLM"/>
    </source>
</evidence>
<evidence type="ECO:0000256" key="2">
    <source>
        <dbReference type="SAM" id="Phobius"/>
    </source>
</evidence>
<feature type="region of interest" description="Disordered" evidence="1">
    <location>
        <begin position="500"/>
        <end position="552"/>
    </location>
</feature>
<name>A0A9D4TP45_CHLVU</name>
<proteinExistence type="predicted"/>
<gene>
    <name evidence="3" type="ORF">D9Q98_009269</name>
</gene>
<evidence type="ECO:0000313" key="4">
    <source>
        <dbReference type="Proteomes" id="UP001055712"/>
    </source>
</evidence>
<feature type="compositionally biased region" description="Basic and acidic residues" evidence="1">
    <location>
        <begin position="515"/>
        <end position="527"/>
    </location>
</feature>
<feature type="transmembrane region" description="Helical" evidence="2">
    <location>
        <begin position="417"/>
        <end position="441"/>
    </location>
</feature>
<dbReference type="Proteomes" id="UP001055712">
    <property type="component" value="Unassembled WGS sequence"/>
</dbReference>
<dbReference type="AlphaFoldDB" id="A0A9D4TP45"/>
<keyword evidence="2" id="KW-0472">Membrane</keyword>
<dbReference type="EMBL" id="SIDB01000007">
    <property type="protein sequence ID" value="KAI3430860.1"/>
    <property type="molecule type" value="Genomic_DNA"/>
</dbReference>
<keyword evidence="4" id="KW-1185">Reference proteome</keyword>
<dbReference type="InterPro" id="IPR044200">
    <property type="entry name" value="At5g03900-like"/>
</dbReference>
<dbReference type="PANTHER" id="PTHR47380:SF4">
    <property type="entry name" value="OS02G0533000 PROTEIN"/>
    <property type="match status" value="1"/>
</dbReference>
<reference evidence="3" key="1">
    <citation type="journal article" date="2019" name="Plant J.">
        <title>Chlorella vulgaris genome assembly and annotation reveals the molecular basis for metabolic acclimation to high light conditions.</title>
        <authorList>
            <person name="Cecchin M."/>
            <person name="Marcolungo L."/>
            <person name="Rossato M."/>
            <person name="Girolomoni L."/>
            <person name="Cosentino E."/>
            <person name="Cuine S."/>
            <person name="Li-Beisson Y."/>
            <person name="Delledonne M."/>
            <person name="Ballottari M."/>
        </authorList>
    </citation>
    <scope>NUCLEOTIDE SEQUENCE</scope>
    <source>
        <strain evidence="3">211/11P</strain>
    </source>
</reference>
<reference evidence="3" key="2">
    <citation type="submission" date="2020-11" db="EMBL/GenBank/DDBJ databases">
        <authorList>
            <person name="Cecchin M."/>
            <person name="Marcolungo L."/>
            <person name="Rossato M."/>
            <person name="Girolomoni L."/>
            <person name="Cosentino E."/>
            <person name="Cuine S."/>
            <person name="Li-Beisson Y."/>
            <person name="Delledonne M."/>
            <person name="Ballottari M."/>
        </authorList>
    </citation>
    <scope>NUCLEOTIDE SEQUENCE</scope>
    <source>
        <strain evidence="3">211/11P</strain>
        <tissue evidence="3">Whole cell</tissue>
    </source>
</reference>
<feature type="transmembrane region" description="Helical" evidence="2">
    <location>
        <begin position="179"/>
        <end position="200"/>
    </location>
</feature>
<comment type="caution">
    <text evidence="3">The sequence shown here is derived from an EMBL/GenBank/DDBJ whole genome shotgun (WGS) entry which is preliminary data.</text>
</comment>
<organism evidence="3 4">
    <name type="scientific">Chlorella vulgaris</name>
    <name type="common">Green alga</name>
    <dbReference type="NCBI Taxonomy" id="3077"/>
    <lineage>
        <taxon>Eukaryota</taxon>
        <taxon>Viridiplantae</taxon>
        <taxon>Chlorophyta</taxon>
        <taxon>core chlorophytes</taxon>
        <taxon>Trebouxiophyceae</taxon>
        <taxon>Chlorellales</taxon>
        <taxon>Chlorellaceae</taxon>
        <taxon>Chlorella clade</taxon>
        <taxon>Chlorella</taxon>
    </lineage>
</organism>
<feature type="region of interest" description="Disordered" evidence="1">
    <location>
        <begin position="1"/>
        <end position="37"/>
    </location>
</feature>